<feature type="transmembrane region" description="Helical" evidence="3">
    <location>
        <begin position="2420"/>
        <end position="2442"/>
    </location>
</feature>
<keyword evidence="3" id="KW-1133">Transmembrane helix</keyword>
<keyword evidence="6" id="KW-1185">Reference proteome</keyword>
<evidence type="ECO:0000256" key="2">
    <source>
        <dbReference type="SAM" id="MobiDB-lite"/>
    </source>
</evidence>
<dbReference type="InterPro" id="IPR011050">
    <property type="entry name" value="Pectin_lyase_fold/virulence"/>
</dbReference>
<reference evidence="5 6" key="1">
    <citation type="submission" date="2014-06" db="EMBL/GenBank/DDBJ databases">
        <authorList>
            <person name="Swart Estienne"/>
        </authorList>
    </citation>
    <scope>NUCLEOTIDE SEQUENCE [LARGE SCALE GENOMIC DNA]</scope>
    <source>
        <strain evidence="5 6">130c</strain>
    </source>
</reference>
<feature type="transmembrane region" description="Helical" evidence="3">
    <location>
        <begin position="2313"/>
        <end position="2331"/>
    </location>
</feature>
<dbReference type="Pfam" id="PF24633">
    <property type="entry name" value="DUF7630"/>
    <property type="match status" value="1"/>
</dbReference>
<keyword evidence="3" id="KW-0812">Transmembrane</keyword>
<feature type="transmembrane region" description="Helical" evidence="3">
    <location>
        <begin position="2653"/>
        <end position="2671"/>
    </location>
</feature>
<feature type="compositionally biased region" description="Polar residues" evidence="2">
    <location>
        <begin position="2967"/>
        <end position="2985"/>
    </location>
</feature>
<dbReference type="OrthoDB" id="10693097at2759"/>
<feature type="compositionally biased region" description="Basic residues" evidence="2">
    <location>
        <begin position="2780"/>
        <end position="2789"/>
    </location>
</feature>
<feature type="compositionally biased region" description="Basic and acidic residues" evidence="2">
    <location>
        <begin position="2929"/>
        <end position="2938"/>
    </location>
</feature>
<evidence type="ECO:0000313" key="5">
    <source>
        <dbReference type="EMBL" id="CDW74982.1"/>
    </source>
</evidence>
<evidence type="ECO:0000256" key="1">
    <source>
        <dbReference type="SAM" id="Coils"/>
    </source>
</evidence>
<feature type="transmembrane region" description="Helical" evidence="3">
    <location>
        <begin position="2609"/>
        <end position="2626"/>
    </location>
</feature>
<feature type="transmembrane region" description="Helical" evidence="3">
    <location>
        <begin position="2463"/>
        <end position="2482"/>
    </location>
</feature>
<protein>
    <recommendedName>
        <fullName evidence="4">DUF7630 domain-containing protein</fullName>
    </recommendedName>
</protein>
<feature type="transmembrane region" description="Helical" evidence="3">
    <location>
        <begin position="2352"/>
        <end position="2369"/>
    </location>
</feature>
<proteinExistence type="predicted"/>
<sequence length="3256" mass="369518">MLQCNSCSDGQYLLNHQYQMGELSTKGVEDIANRAILSMAVKNALAKSRAQDGQFLSKDMITYFQQTFKLAKAIYRSGLKALITVHVVNIAKLNRIVVTNQKFAWMQQVNKAAINVNTAMDYLKTSRLALKLVICTFKMDINTSKIIQDKIIACLDSYVDSDSGSCTTNCGIGRYGKVTFSKKGVIQTSICDTGSSLPKKTYGKCLLKSGSMQAEIFAYEIGAPFQNAEITIKLFPGKTHQIERFDSNIYLPRYYDQISNSIKITIDSLDGQTVKVLHKMRDQFKMLVGGGLTIRNIEFDATDSIIDSQLLISPSQLLSSEFQCLLNNKINCCNIQFNEDSPIIIGQSYCQFQEFSNFYYDFTSLIEIETSLIHFETDQDIDITMTDCYFDNNLLYKNISTDGQNDLVQIGKIIHSKGSGKLNILLQQLIWTIDLMDLKTYKSNSIIYYNKNNSRLNLTDFQIEFLSSNDISLIVLDLIQFLAFDNVTIIKIQTQRNGQLIKTRAKDSIVYLRNSNFNCQDELDQVSIIDGLDVLDSYSLIDSVGQIEINGYNNSFKNCYASESGGVFSLQDGTNLIDQFSNYTSISSQQGGVVYCINCSMNMSYCLFENIVTINGGVVYVEGISTFFMENSLLLNLFAKQSGSMIYMINLIKSEATNTQAMINNCTIQKAQSMFDGGLLYLDSFGVQIIIQDSTFSDIQSNQGNGGIFYVNEATLLSIQNTSFQNYEAHKNGAILYSESQRIMISISSSNFTQNQNDYETSVDDMDSALYEFNSGAIYIKNALQVIFRNNIFRNHFRPFQGGVMYLESTTFQDKDSIYNNSYAYFGGAMYFYSMNSITLDSVIFEKNHAFSDGGSIFIDEQNGNLSFNNITITRSTSNIWGGAIIFQSYSNQEEKSFEIIGGKFSFIQSYSSGLMFFTDYNAQLIIKDAYIQDIYTRQAFAISVLGARNVYISNLDINNIFLFGSIKQSFLGALEITENIYITSSIFNCVNNNLTYKAQQATIIADEIFFNQNQQLPGPFIIAQYFPQAMINNLTVRNCQIVNFIQKSVITMDVGVNLFIDINSTYENIQNPYPSVYQINYAKAYLYNNTYINLSSQQYGMLYSYQSFIFIQGIYAKNVSCLSVKSNCGVLQFLMNRQSPNRIQTYRKYTVRNSTFIDIKSNSQGSFLYFDDARAKSLEFQSITIINPTLSVQEDQSTYQSNLMYLIRYPTGLQIQFNSLKGYQQTTISGMRTNGDILLFLNQPNMNVYFNDTIFDCQGQSSNEQSQNNVLFMIGIQPTSTLYTKNCIFKNCQYSNLQTLININSGLYQDDGSIFINSSLKNGTIAQTNGLGNLTLKNSKIINCSSQTIDVGLIYHSSFGSVLLENAQFQEIITRSNGGIITTTLTSDQPLNSSITIKNCYFLNIQSNQGGLIYSSNQRAIIKIQNTQVKNIFGIFSSSIIHIQKAVQVEILDSHFQNFHAPQAGLLFSEYSAFTLIIKRSEFDNKLGLTFEELKSKFQLYRQDDDLLSAQNYFTFKNGIACILEQNIFRYLGMSRNGGVFLLENTLLTDYDSTFEYNMAQQGSAIYLATAKADLKATKFENNIANIGGSIYAVANSIINLNDCLFRNNHAFESAGVIYISSQSVLHTKNTLFTKNNAPESSVIQVLSSPSDQNITIQSSEFSYNNASSNTMSFMFAQVWIEGSEFLMNDAKFKTRNIMCGYSNVTIKDSQFQHQNSKYSFNDMTTGSFIFLSFEVFIDIIRTQFKNGISLEGGAIYILGNIYVNIQSSKFINNLALSNGGAVYSSGFQDIYIGNKTLFQDNQALESGEDIYISNSFNKIRIDQVTINKINSKNSILIENAILEASNILITDTNSESQTSQGNGAGIKCQNCRGLSIMNSKFQNLRSQQGGCLYITESESNKESNSINLSHKYKIENTTFSNCSALLGGAIFANNPQSLIITSSIFQSNKAYLNAKSKLEYQGSGGAIFYTCNSDTLNCQLQFAGTNNFKSNQARIQGGAIFWDQLEPVFNQNNLVFSQNQATQYGNDIGSYSQDLISVSYQQYALHMQKLGYQIESRMLNNQSDLGKITSNQIENQRSGGEIKTLYLSMQDKYGQIVGSDFSSKVKASVQTLNLDSNQSKYPPLIEGSYNFDTFGGISVIQNMKFVGNPGSNYTLVFSTNGIDEKKFSNLQAMKLRNTSDLNLKLSINLQLCEIGDQFTTAGKCELCKGGYSLQRMTEPGTCDICPIEKAICLGGSNIGPLPGFWRKSNQSKNFITCPNYAACLGMVPPQNNPIGSCASGYQGILCSICEEGFSRDGESICSKCPDPILNSIRLLVIFLVVILLVILMIRSTLVGAQDKNNITNIFQKNVLNHFQLLLMTGTFDFQWSSNILGFFSQTNKVATAYTQIFSFDCFLKERIITNNSTGIYQTYQQDLRIFYQKLILIAILPFVLTISCYLIWKIIQRIRKDIQQVNDKIVASLVIVLFLAHPSLVTQSFSIFQCKDIDDESRLRLDLEIQCWDKQHSLFSYFIALPTIILWGLGIPFFGLAILIKERKSLDQIQTRQKYGFLYRGYRIDFYYWEIVIMYRKILIIFIAVFVSSLGVVAQALVMFFVLISYHSLNDLESLSLVTSIITIFCGVFFILNRPQAWISQNPDYSVGYLHLSTASQNILFAVIIISNAFFFIYWTFKMYQELRAKIRERFTRLYLFFCLCQKTSKLEKELKDHEIMREHNELAIEMDKLFKHYKQQFKSGQLQLTKQNIEKLIIVFSLDNLKKIACEDELNQDQIQAKNSNRSQHVTKRQKFSRSKMFSAEEKNERWGSQDLDDDNDFQSQRLDSRNINSTKQITFQTQEKLIEDLQEDIGFSDSKRELRLKHINKNQKLQKAATKISETSLKTDSEYQQSSVIISSVQRSDSNTFHTSRVWPSSTIGRQQLQSQQNGSIKNTSDTKELDFRKKNTQSDWESQESKFRVGKTFNSERKYEKQMSQNNRQGNVNELSDSLQSNDLISRKKSLFSKTNPTSDLSLGKTIRDLRHIQEEQQQLDQIVEEFKNNSGKGIYIQQIQVRKSIKKQLTKRSYRRQIDNQEAQVKTKFKEAQSNKSSQRQTKNKDSLIFLEEFENDESSNDIRLNSNASQQSINKQDQEVIQTKEEQDQNNYQELQNSYIAQSQQYDSAINDMTQDLDDTFQPLKLLKDSHVQIIDEDDDYKQQNISQDQLDGILDLSEDDIPNADSNQDFERQQAWTDTSDKKEVLVKFEDSIRKIIEEDIIIQEDEI</sequence>
<evidence type="ECO:0000256" key="3">
    <source>
        <dbReference type="SAM" id="Phobius"/>
    </source>
</evidence>
<gene>
    <name evidence="5" type="primary">Contig834.g915</name>
    <name evidence="5" type="ORF">STYLEM_3966</name>
</gene>
<dbReference type="PANTHER" id="PTHR11319:SF35">
    <property type="entry name" value="OUTER MEMBRANE PROTEIN PMPC-RELATED"/>
    <property type="match status" value="1"/>
</dbReference>
<evidence type="ECO:0000259" key="4">
    <source>
        <dbReference type="Pfam" id="PF24633"/>
    </source>
</evidence>
<organism evidence="5 6">
    <name type="scientific">Stylonychia lemnae</name>
    <name type="common">Ciliate</name>
    <dbReference type="NCBI Taxonomy" id="5949"/>
    <lineage>
        <taxon>Eukaryota</taxon>
        <taxon>Sar</taxon>
        <taxon>Alveolata</taxon>
        <taxon>Ciliophora</taxon>
        <taxon>Intramacronucleata</taxon>
        <taxon>Spirotrichea</taxon>
        <taxon>Stichotrichia</taxon>
        <taxon>Sporadotrichida</taxon>
        <taxon>Oxytrichidae</taxon>
        <taxon>Stylonychinae</taxon>
        <taxon>Stylonychia</taxon>
    </lineage>
</organism>
<keyword evidence="3" id="KW-0472">Membrane</keyword>
<dbReference type="EMBL" id="CCKQ01003845">
    <property type="protein sequence ID" value="CDW74982.1"/>
    <property type="molecule type" value="Genomic_DNA"/>
</dbReference>
<dbReference type="Proteomes" id="UP000039865">
    <property type="component" value="Unassembled WGS sequence"/>
</dbReference>
<feature type="region of interest" description="Disordered" evidence="2">
    <location>
        <begin position="2900"/>
        <end position="2985"/>
    </location>
</feature>
<feature type="domain" description="DUF7630" evidence="4">
    <location>
        <begin position="2256"/>
        <end position="2306"/>
    </location>
</feature>
<evidence type="ECO:0000313" key="6">
    <source>
        <dbReference type="Proteomes" id="UP000039865"/>
    </source>
</evidence>
<dbReference type="InParanoid" id="A0A077ZZG0"/>
<feature type="compositionally biased region" description="Polar residues" evidence="2">
    <location>
        <begin position="2900"/>
        <end position="2928"/>
    </location>
</feature>
<dbReference type="SUPFAM" id="SSF51126">
    <property type="entry name" value="Pectin lyase-like"/>
    <property type="match status" value="2"/>
</dbReference>
<keyword evidence="1" id="KW-0175">Coiled coil</keyword>
<feature type="compositionally biased region" description="Basic and acidic residues" evidence="2">
    <location>
        <begin position="2794"/>
        <end position="2803"/>
    </location>
</feature>
<feature type="region of interest" description="Disordered" evidence="2">
    <location>
        <begin position="2772"/>
        <end position="2818"/>
    </location>
</feature>
<accession>A0A077ZZG0</accession>
<feature type="transmembrane region" description="Helical" evidence="3">
    <location>
        <begin position="2572"/>
        <end position="2597"/>
    </location>
</feature>
<feature type="transmembrane region" description="Helical" evidence="3">
    <location>
        <begin position="2508"/>
        <end position="2534"/>
    </location>
</feature>
<dbReference type="PANTHER" id="PTHR11319">
    <property type="entry name" value="G PROTEIN-COUPLED RECEPTOR-RELATED"/>
    <property type="match status" value="1"/>
</dbReference>
<dbReference type="InterPro" id="IPR056047">
    <property type="entry name" value="CRMPA-like_DUF7630"/>
</dbReference>
<feature type="coiled-coil region" evidence="1">
    <location>
        <begin position="3015"/>
        <end position="3077"/>
    </location>
</feature>
<name>A0A077ZZG0_STYLE</name>